<dbReference type="Pfam" id="PF14079">
    <property type="entry name" value="DUF4260"/>
    <property type="match status" value="1"/>
</dbReference>
<dbReference type="EMBL" id="JADKGY010000001">
    <property type="protein sequence ID" value="MBK9981097.1"/>
    <property type="molecule type" value="Genomic_DNA"/>
</dbReference>
<protein>
    <submittedName>
        <fullName evidence="2">DUF4260 domain-containing protein</fullName>
    </submittedName>
</protein>
<comment type="caution">
    <text evidence="2">The sequence shown here is derived from an EMBL/GenBank/DDBJ whole genome shotgun (WGS) entry which is preliminary data.</text>
</comment>
<dbReference type="AlphaFoldDB" id="A0A9D7SSK9"/>
<accession>A0A9D7SSK9</accession>
<keyword evidence="1" id="KW-0472">Membrane</keyword>
<dbReference type="InterPro" id="IPR025356">
    <property type="entry name" value="DUF4260"/>
</dbReference>
<reference evidence="2 3" key="1">
    <citation type="submission" date="2020-10" db="EMBL/GenBank/DDBJ databases">
        <title>Connecting structure to function with the recovery of over 1000 high-quality activated sludge metagenome-assembled genomes encoding full-length rRNA genes using long-read sequencing.</title>
        <authorList>
            <person name="Singleton C.M."/>
            <person name="Petriglieri F."/>
            <person name="Kristensen J.M."/>
            <person name="Kirkegaard R.H."/>
            <person name="Michaelsen T.Y."/>
            <person name="Andersen M.H."/>
            <person name="Karst S.M."/>
            <person name="Dueholm M.S."/>
            <person name="Nielsen P.H."/>
            <person name="Albertsen M."/>
        </authorList>
    </citation>
    <scope>NUCLEOTIDE SEQUENCE [LARGE SCALE GENOMIC DNA]</scope>
    <source>
        <strain evidence="2">Ribe_18-Q3-R11-54_MAXAC.273</strain>
    </source>
</reference>
<gene>
    <name evidence="2" type="ORF">IPP15_01500</name>
</gene>
<evidence type="ECO:0000313" key="3">
    <source>
        <dbReference type="Proteomes" id="UP000808337"/>
    </source>
</evidence>
<organism evidence="2 3">
    <name type="scientific">Candidatus Opimibacter skivensis</name>
    <dbReference type="NCBI Taxonomy" id="2982028"/>
    <lineage>
        <taxon>Bacteria</taxon>
        <taxon>Pseudomonadati</taxon>
        <taxon>Bacteroidota</taxon>
        <taxon>Saprospiria</taxon>
        <taxon>Saprospirales</taxon>
        <taxon>Saprospiraceae</taxon>
        <taxon>Candidatus Opimibacter</taxon>
    </lineage>
</organism>
<evidence type="ECO:0000256" key="1">
    <source>
        <dbReference type="SAM" id="Phobius"/>
    </source>
</evidence>
<name>A0A9D7SSK9_9BACT</name>
<sequence length="126" mass="14321">MKYILQLEELGLLAIAIFGLYVQPIQFAWWIWILLFLSPDLGMLGYLINTKTGAVTYNLLHHRLIGVAVLGIGYFQQMPYLVLAGLIILGHSSFDRALGYGLKYPDDFKHTHLGWIGKTIEMKNEP</sequence>
<feature type="transmembrane region" description="Helical" evidence="1">
    <location>
        <begin position="64"/>
        <end position="89"/>
    </location>
</feature>
<dbReference type="Proteomes" id="UP000808337">
    <property type="component" value="Unassembled WGS sequence"/>
</dbReference>
<proteinExistence type="predicted"/>
<evidence type="ECO:0000313" key="2">
    <source>
        <dbReference type="EMBL" id="MBK9981097.1"/>
    </source>
</evidence>
<feature type="transmembrane region" description="Helical" evidence="1">
    <location>
        <begin position="12"/>
        <end position="37"/>
    </location>
</feature>
<keyword evidence="1" id="KW-0812">Transmembrane</keyword>
<keyword evidence="1" id="KW-1133">Transmembrane helix</keyword>